<dbReference type="Proteomes" id="UP000245133">
    <property type="component" value="Unassembled WGS sequence"/>
</dbReference>
<dbReference type="InterPro" id="IPR000160">
    <property type="entry name" value="GGDEF_dom"/>
</dbReference>
<dbReference type="Pfam" id="PF00990">
    <property type="entry name" value="GGDEF"/>
    <property type="match status" value="1"/>
</dbReference>
<keyword evidence="1" id="KW-0067">ATP-binding</keyword>
<organism evidence="4 5">
    <name type="scientific">Leptospira ryugenii</name>
    <dbReference type="NCBI Taxonomy" id="1917863"/>
    <lineage>
        <taxon>Bacteria</taxon>
        <taxon>Pseudomonadati</taxon>
        <taxon>Spirochaetota</taxon>
        <taxon>Spirochaetia</taxon>
        <taxon>Leptospirales</taxon>
        <taxon>Leptospiraceae</taxon>
        <taxon>Leptospira</taxon>
    </lineage>
</organism>
<keyword evidence="5" id="KW-1185">Reference proteome</keyword>
<dbReference type="PROSITE" id="PS50887">
    <property type="entry name" value="GGDEF"/>
    <property type="match status" value="1"/>
</dbReference>
<evidence type="ECO:0000313" key="4">
    <source>
        <dbReference type="EMBL" id="GBF50553.1"/>
    </source>
</evidence>
<dbReference type="Gene3D" id="3.30.450.40">
    <property type="match status" value="2"/>
</dbReference>
<dbReference type="SUPFAM" id="SSF55073">
    <property type="entry name" value="Nucleotide cyclase"/>
    <property type="match status" value="1"/>
</dbReference>
<dbReference type="SUPFAM" id="SSF55781">
    <property type="entry name" value="GAF domain-like"/>
    <property type="match status" value="2"/>
</dbReference>
<dbReference type="InterPro" id="IPR029016">
    <property type="entry name" value="GAF-like_dom_sf"/>
</dbReference>
<evidence type="ECO:0000256" key="1">
    <source>
        <dbReference type="PROSITE-ProRule" id="PRU10141"/>
    </source>
</evidence>
<accession>A0A2P2E0Y9</accession>
<gene>
    <name evidence="4" type="ORF">LPTSP4_20790</name>
</gene>
<dbReference type="PROSITE" id="PS00107">
    <property type="entry name" value="PROTEIN_KINASE_ATP"/>
    <property type="match status" value="1"/>
</dbReference>
<feature type="domain" description="GGDEF" evidence="3">
    <location>
        <begin position="421"/>
        <end position="536"/>
    </location>
</feature>
<dbReference type="EMBL" id="BFBB01000005">
    <property type="protein sequence ID" value="GBF50553.1"/>
    <property type="molecule type" value="Genomic_DNA"/>
</dbReference>
<comment type="caution">
    <text evidence="4">The sequence shown here is derived from an EMBL/GenBank/DDBJ whole genome shotgun (WGS) entry which is preliminary data.</text>
</comment>
<dbReference type="GO" id="GO:0005524">
    <property type="term" value="F:ATP binding"/>
    <property type="evidence" value="ECO:0007669"/>
    <property type="project" value="UniProtKB-UniRule"/>
</dbReference>
<sequence length="536" mass="61280">MFDEWENDAKKEAAKQPIQPVEEDKAPTQQQFLFDDESDFSTAPMGSYIASKKRIENYQAVFEITKEIAASKDFAEFFENLAYSIMGQVGCSSVVILSSTQKDSMRWDALNAEGVDLQDHWSFLSGDEVYQRLWETDTVMYAGDLLQRKLPEKESKILGEMESEILAPIRHKEKCYGMISLGRLINDEEYIVDDLEFVKIVGEIAGSVFERVSELEEKTEETSHLKEVIEINESVLKTARDFASVRKLDEAYDLLSENLKKKLGVKQFSFLILDSEKQSDYVVFGSNFILPERAKDFKLSKDSDIVGMISNISGVYRLENFRDDSELKSIFTNDELAIMSEFTILPLINLNWLVGMVVVHSTSKPWTDVSRDIAVAIMETSAPVFANLLILSEKEALYRNPFNPLESRILSEIEKAESLKISFTVVMFKIQNIARITQLFGAGKFARYADLLRKTILEQISEYDFFTRVGQGKFAVVLHGKDREEAEVVMKKIKASIGKKEEFFSPTFKPTYRVLSLTYPVDTKDKNQFMEMIEEA</sequence>
<reference evidence="4 5" key="1">
    <citation type="submission" date="2018-02" db="EMBL/GenBank/DDBJ databases">
        <title>Novel Leptospira species isolated from soil and water in Japan.</title>
        <authorList>
            <person name="Nakao R."/>
            <person name="Masuzawa T."/>
        </authorList>
    </citation>
    <scope>NUCLEOTIDE SEQUENCE [LARGE SCALE GENOMIC DNA]</scope>
    <source>
        <strain evidence="4 5">YH101</strain>
    </source>
</reference>
<feature type="binding site" evidence="1">
    <location>
        <position position="499"/>
    </location>
    <ligand>
        <name>ATP</name>
        <dbReference type="ChEBI" id="CHEBI:30616"/>
    </ligand>
</feature>
<feature type="region of interest" description="Disordered" evidence="2">
    <location>
        <begin position="1"/>
        <end position="30"/>
    </location>
</feature>
<dbReference type="InterPro" id="IPR017441">
    <property type="entry name" value="Protein_kinase_ATP_BS"/>
</dbReference>
<dbReference type="InterPro" id="IPR029787">
    <property type="entry name" value="Nucleotide_cyclase"/>
</dbReference>
<proteinExistence type="predicted"/>
<name>A0A2P2E0Y9_9LEPT</name>
<evidence type="ECO:0000256" key="2">
    <source>
        <dbReference type="SAM" id="MobiDB-lite"/>
    </source>
</evidence>
<protein>
    <submittedName>
        <fullName evidence="4">GAF domain-containing protein</fullName>
    </submittedName>
</protein>
<dbReference type="Gene3D" id="3.30.70.270">
    <property type="match status" value="1"/>
</dbReference>
<dbReference type="InterPro" id="IPR043128">
    <property type="entry name" value="Rev_trsase/Diguanyl_cyclase"/>
</dbReference>
<dbReference type="AlphaFoldDB" id="A0A2P2E0Y9"/>
<keyword evidence="1" id="KW-0547">Nucleotide-binding</keyword>
<evidence type="ECO:0000259" key="3">
    <source>
        <dbReference type="PROSITE" id="PS50887"/>
    </source>
</evidence>
<evidence type="ECO:0000313" key="5">
    <source>
        <dbReference type="Proteomes" id="UP000245133"/>
    </source>
</evidence>